<dbReference type="InterPro" id="IPR000082">
    <property type="entry name" value="SEA_dom"/>
</dbReference>
<keyword evidence="3" id="KW-0677">Repeat</keyword>
<feature type="disulfide bond" evidence="9">
    <location>
        <begin position="413"/>
        <end position="431"/>
    </location>
</feature>
<evidence type="ECO:0000256" key="4">
    <source>
        <dbReference type="ARBA" id="ARBA00022989"/>
    </source>
</evidence>
<dbReference type="InterPro" id="IPR002172">
    <property type="entry name" value="LDrepeatLR_classA_rpt"/>
</dbReference>
<keyword evidence="5" id="KW-0472">Membrane</keyword>
<keyword evidence="2" id="KW-0812">Transmembrane</keyword>
<evidence type="ECO:0000256" key="9">
    <source>
        <dbReference type="PROSITE-ProRule" id="PRU00124"/>
    </source>
</evidence>
<dbReference type="SUPFAM" id="SSF82671">
    <property type="entry name" value="SEA domain"/>
    <property type="match status" value="1"/>
</dbReference>
<feature type="disulfide bond" evidence="9">
    <location>
        <begin position="425"/>
        <end position="440"/>
    </location>
</feature>
<proteinExistence type="predicted"/>
<feature type="compositionally biased region" description="Low complexity" evidence="10">
    <location>
        <begin position="183"/>
        <end position="204"/>
    </location>
</feature>
<evidence type="ECO:0000256" key="10">
    <source>
        <dbReference type="SAM" id="MobiDB-lite"/>
    </source>
</evidence>
<comment type="caution">
    <text evidence="9">Lacks conserved residue(s) required for the propagation of feature annotation.</text>
</comment>
<dbReference type="PROSITE" id="PS50092">
    <property type="entry name" value="TSP1"/>
    <property type="match status" value="1"/>
</dbReference>
<keyword evidence="6 9" id="KW-1015">Disulfide bond</keyword>
<keyword evidence="7" id="KW-0675">Receptor</keyword>
<feature type="disulfide bond" evidence="9">
    <location>
        <begin position="299"/>
        <end position="317"/>
    </location>
</feature>
<name>A0ABM1B0F3_LIMPO</name>
<dbReference type="PROSITE" id="PS50068">
    <property type="entry name" value="LDLRA_2"/>
    <property type="match status" value="4"/>
</dbReference>
<organism evidence="12 13">
    <name type="scientific">Limulus polyphemus</name>
    <name type="common">Atlantic horseshoe crab</name>
    <dbReference type="NCBI Taxonomy" id="6850"/>
    <lineage>
        <taxon>Eukaryota</taxon>
        <taxon>Metazoa</taxon>
        <taxon>Ecdysozoa</taxon>
        <taxon>Arthropoda</taxon>
        <taxon>Chelicerata</taxon>
        <taxon>Merostomata</taxon>
        <taxon>Xiphosura</taxon>
        <taxon>Limulidae</taxon>
        <taxon>Limulus</taxon>
    </lineage>
</organism>
<keyword evidence="4" id="KW-1133">Transmembrane helix</keyword>
<reference evidence="13" key="1">
    <citation type="submission" date="2025-08" db="UniProtKB">
        <authorList>
            <consortium name="RefSeq"/>
        </authorList>
    </citation>
    <scope>IDENTIFICATION</scope>
    <source>
        <tissue evidence="13">Muscle</tissue>
    </source>
</reference>
<evidence type="ECO:0000256" key="8">
    <source>
        <dbReference type="ARBA" id="ARBA00023180"/>
    </source>
</evidence>
<protein>
    <submittedName>
        <fullName evidence="13">Very low-density lipoprotein receptor-like</fullName>
    </submittedName>
</protein>
<feature type="domain" description="SEA" evidence="11">
    <location>
        <begin position="1"/>
        <end position="99"/>
    </location>
</feature>
<evidence type="ECO:0000256" key="2">
    <source>
        <dbReference type="ARBA" id="ARBA00022692"/>
    </source>
</evidence>
<dbReference type="PRINTS" id="PR00261">
    <property type="entry name" value="LDLRECEPTOR"/>
</dbReference>
<dbReference type="PROSITE" id="PS01209">
    <property type="entry name" value="LDLRA_1"/>
    <property type="match status" value="3"/>
</dbReference>
<dbReference type="InterPro" id="IPR023415">
    <property type="entry name" value="LDLR_class-A_CS"/>
</dbReference>
<evidence type="ECO:0000313" key="13">
    <source>
        <dbReference type="RefSeq" id="XP_013772237.2"/>
    </source>
</evidence>
<feature type="disulfide bond" evidence="9">
    <location>
        <begin position="367"/>
        <end position="379"/>
    </location>
</feature>
<dbReference type="Proteomes" id="UP000694941">
    <property type="component" value="Unplaced"/>
</dbReference>
<dbReference type="InterPro" id="IPR000884">
    <property type="entry name" value="TSP1_rpt"/>
</dbReference>
<accession>A0ABM1B0F3</accession>
<feature type="disulfide bond" evidence="9">
    <location>
        <begin position="311"/>
        <end position="326"/>
    </location>
</feature>
<evidence type="ECO:0000256" key="5">
    <source>
        <dbReference type="ARBA" id="ARBA00023136"/>
    </source>
</evidence>
<gene>
    <name evidence="13" type="primary">LOC106457373</name>
</gene>
<dbReference type="Gene3D" id="4.10.400.10">
    <property type="entry name" value="Low-density Lipoprotein Receptor"/>
    <property type="match status" value="4"/>
</dbReference>
<dbReference type="RefSeq" id="XP_013772237.2">
    <property type="nucleotide sequence ID" value="XM_013916783.2"/>
</dbReference>
<feature type="disulfide bond" evidence="9">
    <location>
        <begin position="374"/>
        <end position="392"/>
    </location>
</feature>
<dbReference type="Pfam" id="PF00057">
    <property type="entry name" value="Ldl_recept_a"/>
    <property type="match status" value="4"/>
</dbReference>
<dbReference type="InterPro" id="IPR036364">
    <property type="entry name" value="SEA_dom_sf"/>
</dbReference>
<dbReference type="PANTHER" id="PTHR22722">
    <property type="entry name" value="LOW-DENSITY LIPOPROTEIN RECEPTOR-RELATED PROTEIN 2-RELATED"/>
    <property type="match status" value="1"/>
</dbReference>
<dbReference type="Pfam" id="PF01390">
    <property type="entry name" value="SEA"/>
    <property type="match status" value="1"/>
</dbReference>
<sequence>MNDHTSLTFLRMAAEVTKSLEELFFMSPLVRDYNATEIIGFRKGSVIVECRIFLNRPFTRAAEQVGLTFVQILEKGHGMLPTGSLHVDITSITFAGLQGVLTPPVDLKPITPPPSDAAWSPWGQWSSCNDLEGKCDSNRIHSRSRDCRTELGHGIRLLNNDPCRRKGGHEIEIIDCVCFITESSPSSSSSPTLSSIKSSSPSEPRNIQNVTTQEAISANEVVGESTSESTGGPCSHCQHGICIISVGVLAPRCVASIDPQDPRGCGGWCTGSHEICRQLDDHLYQCVDVSECHSEEWRCGDGLCVPAKRRCDGHFNCYDMTDEANCDCKEDEFHCGNDTSCLPVTRRCNGYIDCWDGSDEANCTTMCPSSQFTCNNGQCIPNDYFCDSYYDCNDLSDEPELCRASCLTHQQQCQNGRCVNHESWCDGVDNCGDNSDEQNCPLSTTITEE</sequence>
<evidence type="ECO:0000256" key="1">
    <source>
        <dbReference type="ARBA" id="ARBA00004167"/>
    </source>
</evidence>
<feature type="region of interest" description="Disordered" evidence="10">
    <location>
        <begin position="183"/>
        <end position="208"/>
    </location>
</feature>
<evidence type="ECO:0000256" key="6">
    <source>
        <dbReference type="ARBA" id="ARBA00023157"/>
    </source>
</evidence>
<dbReference type="PANTHER" id="PTHR22722:SF5">
    <property type="entry name" value="LOW-DENSITY LIPOPROTEIN RECEPTOR-RELATED PROTEIN 1B"/>
    <property type="match status" value="1"/>
</dbReference>
<dbReference type="GeneID" id="106457373"/>
<dbReference type="SUPFAM" id="SSF57424">
    <property type="entry name" value="LDL receptor-like module"/>
    <property type="match status" value="4"/>
</dbReference>
<keyword evidence="12" id="KW-1185">Reference proteome</keyword>
<evidence type="ECO:0000259" key="11">
    <source>
        <dbReference type="PROSITE" id="PS50024"/>
    </source>
</evidence>
<dbReference type="CDD" id="cd00112">
    <property type="entry name" value="LDLa"/>
    <property type="match status" value="4"/>
</dbReference>
<feature type="disulfide bond" evidence="9">
    <location>
        <begin position="348"/>
        <end position="363"/>
    </location>
</feature>
<feature type="disulfide bond" evidence="9">
    <location>
        <begin position="292"/>
        <end position="304"/>
    </location>
</feature>
<evidence type="ECO:0000313" key="12">
    <source>
        <dbReference type="Proteomes" id="UP000694941"/>
    </source>
</evidence>
<dbReference type="PROSITE" id="PS50024">
    <property type="entry name" value="SEA"/>
    <property type="match status" value="1"/>
</dbReference>
<dbReference type="SMART" id="SM00192">
    <property type="entry name" value="LDLa"/>
    <property type="match status" value="4"/>
</dbReference>
<feature type="disulfide bond" evidence="9">
    <location>
        <begin position="406"/>
        <end position="418"/>
    </location>
</feature>
<keyword evidence="8" id="KW-0325">Glycoprotein</keyword>
<evidence type="ECO:0000256" key="3">
    <source>
        <dbReference type="ARBA" id="ARBA00022737"/>
    </source>
</evidence>
<dbReference type="InterPro" id="IPR036055">
    <property type="entry name" value="LDL_receptor-like_sf"/>
</dbReference>
<evidence type="ECO:0000256" key="7">
    <source>
        <dbReference type="ARBA" id="ARBA00023170"/>
    </source>
</evidence>
<comment type="subcellular location">
    <subcellularLocation>
        <location evidence="1">Membrane</location>
        <topology evidence="1">Single-pass membrane protein</topology>
    </subcellularLocation>
</comment>
<dbReference type="InterPro" id="IPR051221">
    <property type="entry name" value="LDLR-related"/>
</dbReference>